<keyword evidence="5 7" id="KW-0472">Membrane</keyword>
<comment type="caution">
    <text evidence="9">The sequence shown here is derived from an EMBL/GenBank/DDBJ whole genome shotgun (WGS) entry which is preliminary data.</text>
</comment>
<evidence type="ECO:0000313" key="10">
    <source>
        <dbReference type="Proteomes" id="UP000316852"/>
    </source>
</evidence>
<feature type="transmembrane region" description="Helical" evidence="7">
    <location>
        <begin position="50"/>
        <end position="70"/>
    </location>
</feature>
<name>A0A538TAE5_UNCEI</name>
<keyword evidence="4 7" id="KW-1133">Transmembrane helix</keyword>
<evidence type="ECO:0000256" key="6">
    <source>
        <dbReference type="SAM" id="MobiDB-lite"/>
    </source>
</evidence>
<protein>
    <recommendedName>
        <fullName evidence="8">Polysaccharide chain length determinant N-terminal domain-containing protein</fullName>
    </recommendedName>
</protein>
<reference evidence="9 10" key="1">
    <citation type="journal article" date="2019" name="Nat. Microbiol.">
        <title>Mediterranean grassland soil C-N compound turnover is dependent on rainfall and depth, and is mediated by genomically divergent microorganisms.</title>
        <authorList>
            <person name="Diamond S."/>
            <person name="Andeer P.F."/>
            <person name="Li Z."/>
            <person name="Crits-Christoph A."/>
            <person name="Burstein D."/>
            <person name="Anantharaman K."/>
            <person name="Lane K.R."/>
            <person name="Thomas B.C."/>
            <person name="Pan C."/>
            <person name="Northen T.R."/>
            <person name="Banfield J.F."/>
        </authorList>
    </citation>
    <scope>NUCLEOTIDE SEQUENCE [LARGE SCALE GENOMIC DNA]</scope>
    <source>
        <strain evidence="9">WS_6</strain>
    </source>
</reference>
<dbReference type="AlphaFoldDB" id="A0A538TAE5"/>
<evidence type="ECO:0000259" key="8">
    <source>
        <dbReference type="Pfam" id="PF02706"/>
    </source>
</evidence>
<feature type="region of interest" description="Disordered" evidence="6">
    <location>
        <begin position="337"/>
        <end position="360"/>
    </location>
</feature>
<dbReference type="Proteomes" id="UP000316852">
    <property type="component" value="Unassembled WGS sequence"/>
</dbReference>
<keyword evidence="2" id="KW-1003">Cell membrane</keyword>
<evidence type="ECO:0000256" key="2">
    <source>
        <dbReference type="ARBA" id="ARBA00022475"/>
    </source>
</evidence>
<gene>
    <name evidence="9" type="ORF">E6K76_01045</name>
</gene>
<evidence type="ECO:0000256" key="7">
    <source>
        <dbReference type="SAM" id="Phobius"/>
    </source>
</evidence>
<dbReference type="PANTHER" id="PTHR32309:SF13">
    <property type="entry name" value="FERRIC ENTEROBACTIN TRANSPORT PROTEIN FEPE"/>
    <property type="match status" value="1"/>
</dbReference>
<organism evidence="9 10">
    <name type="scientific">Eiseniibacteriota bacterium</name>
    <dbReference type="NCBI Taxonomy" id="2212470"/>
    <lineage>
        <taxon>Bacteria</taxon>
        <taxon>Candidatus Eiseniibacteriota</taxon>
    </lineage>
</organism>
<dbReference type="InterPro" id="IPR050445">
    <property type="entry name" value="Bact_polysacc_biosynth/exp"/>
</dbReference>
<dbReference type="PANTHER" id="PTHR32309">
    <property type="entry name" value="TYROSINE-PROTEIN KINASE"/>
    <property type="match status" value="1"/>
</dbReference>
<evidence type="ECO:0000313" key="9">
    <source>
        <dbReference type="EMBL" id="TMQ60612.1"/>
    </source>
</evidence>
<feature type="region of interest" description="Disordered" evidence="6">
    <location>
        <begin position="1"/>
        <end position="28"/>
    </location>
</feature>
<feature type="domain" description="Polysaccharide chain length determinant N-terminal" evidence="8">
    <location>
        <begin position="38"/>
        <end position="131"/>
    </location>
</feature>
<dbReference type="InterPro" id="IPR003856">
    <property type="entry name" value="LPS_length_determ_N"/>
</dbReference>
<accession>A0A538TAE5</accession>
<feature type="compositionally biased region" description="Basic and acidic residues" evidence="6">
    <location>
        <begin position="11"/>
        <end position="28"/>
    </location>
</feature>
<dbReference type="EMBL" id="VBOW01000013">
    <property type="protein sequence ID" value="TMQ60612.1"/>
    <property type="molecule type" value="Genomic_DNA"/>
</dbReference>
<evidence type="ECO:0000256" key="3">
    <source>
        <dbReference type="ARBA" id="ARBA00022692"/>
    </source>
</evidence>
<dbReference type="Pfam" id="PF02706">
    <property type="entry name" value="Wzz"/>
    <property type="match status" value="1"/>
</dbReference>
<dbReference type="GO" id="GO:0005886">
    <property type="term" value="C:plasma membrane"/>
    <property type="evidence" value="ECO:0007669"/>
    <property type="project" value="UniProtKB-SubCell"/>
</dbReference>
<evidence type="ECO:0000256" key="1">
    <source>
        <dbReference type="ARBA" id="ARBA00004651"/>
    </source>
</evidence>
<dbReference type="GO" id="GO:0004713">
    <property type="term" value="F:protein tyrosine kinase activity"/>
    <property type="evidence" value="ECO:0007669"/>
    <property type="project" value="TreeGrafter"/>
</dbReference>
<keyword evidence="3 7" id="KW-0812">Transmembrane</keyword>
<evidence type="ECO:0000256" key="5">
    <source>
        <dbReference type="ARBA" id="ARBA00023136"/>
    </source>
</evidence>
<comment type="subcellular location">
    <subcellularLocation>
        <location evidence="1">Cell membrane</location>
        <topology evidence="1">Multi-pass membrane protein</topology>
    </subcellularLocation>
</comment>
<evidence type="ECO:0000256" key="4">
    <source>
        <dbReference type="ARBA" id="ARBA00022989"/>
    </source>
</evidence>
<proteinExistence type="predicted"/>
<sequence length="360" mass="39832">MQVPSAPLPRGYRDSHPSRPRGDEGVRTVERSPDAVLLSEYLRPVYQERWNVVGFALVCGIFLYLASFLLPPSYSATTIAIPIGNQEKLSLLGQLGTGLEDLGIQPSSRSNSPAMYPEIVRSRRLLGQVLNTPCPPAVDARQKPLLEVLSGPSRDRKSWEKALKDVRRMVSASLDKRTGVLTIEARAKSPEIAAFIANKLDSLLQEFTVLAFTSQASANRVFIEGRLLDTEQSLRDAEERLRGFREKNLRIGNSPQLLMEDTRLVRLLRAEEEVFITLKRQYEVAKIQERKDLPFISVLDPAEPPVSRSSPKRGMMAAGGVLIGILGGSWFAMVRSKGPGQPEDRVHRDSASPSVPAAQV</sequence>